<protein>
    <submittedName>
        <fullName evidence="4">Uncharacterized protein</fullName>
    </submittedName>
</protein>
<name>A0ABT7VR19_9GAMM</name>
<keyword evidence="2" id="KW-0812">Transmembrane</keyword>
<keyword evidence="3" id="KW-0732">Signal</keyword>
<keyword evidence="1" id="KW-0175">Coiled coil</keyword>
<feature type="coiled-coil region" evidence="1">
    <location>
        <begin position="267"/>
        <end position="389"/>
    </location>
</feature>
<organism evidence="4 5">
    <name type="scientific">Candidatus Marithioploca araucensis</name>
    <dbReference type="NCBI Taxonomy" id="70273"/>
    <lineage>
        <taxon>Bacteria</taxon>
        <taxon>Pseudomonadati</taxon>
        <taxon>Pseudomonadota</taxon>
        <taxon>Gammaproteobacteria</taxon>
        <taxon>Thiotrichales</taxon>
        <taxon>Thiotrichaceae</taxon>
        <taxon>Candidatus Marithioploca</taxon>
    </lineage>
</organism>
<evidence type="ECO:0000256" key="2">
    <source>
        <dbReference type="SAM" id="Phobius"/>
    </source>
</evidence>
<keyword evidence="2" id="KW-1133">Transmembrane helix</keyword>
<feature type="chain" id="PRO_5047531794" evidence="3">
    <location>
        <begin position="27"/>
        <end position="722"/>
    </location>
</feature>
<keyword evidence="5" id="KW-1185">Reference proteome</keyword>
<reference evidence="4" key="1">
    <citation type="submission" date="2023-06" db="EMBL/GenBank/DDBJ databases">
        <title>Uncultivated large filamentous bacteria from sulfidic sediments reveal new species and different genomic features in energy metabolism and defense.</title>
        <authorList>
            <person name="Fonseca A."/>
        </authorList>
    </citation>
    <scope>NUCLEOTIDE SEQUENCE</scope>
    <source>
        <strain evidence="4">HSG4</strain>
    </source>
</reference>
<feature type="signal peptide" evidence="3">
    <location>
        <begin position="1"/>
        <end position="26"/>
    </location>
</feature>
<dbReference type="Proteomes" id="UP001171945">
    <property type="component" value="Unassembled WGS sequence"/>
</dbReference>
<proteinExistence type="predicted"/>
<evidence type="ECO:0000313" key="4">
    <source>
        <dbReference type="EMBL" id="MDM8562105.1"/>
    </source>
</evidence>
<feature type="transmembrane region" description="Helical" evidence="2">
    <location>
        <begin position="391"/>
        <end position="412"/>
    </location>
</feature>
<gene>
    <name evidence="4" type="ORF">QUF54_02005</name>
</gene>
<accession>A0ABT7VR19</accession>
<comment type="caution">
    <text evidence="4">The sequence shown here is derived from an EMBL/GenBank/DDBJ whole genome shotgun (WGS) entry which is preliminary data.</text>
</comment>
<sequence>MLNLFKNIFFLPLIVAAALGLAPSYAAKTVTYYTFVTYNINGEWELAKPVKPAKLAVGSYRFQIVRFSHTDDTPQALVIALRGEFQFVADPRGGVKINKKYALDEPQQVDSQSNANNDNNDNLSVWRDDVEKSWEKARKQWVEPLITEMSKSVPGDPEPNFIRFLLGKKSIQEWKGEDKNTYRLYRLHYNTKAYRFFDNENDRKTFSHFINPTHEVVTDIVQLQEWVDSEESFTLAKYMGTADDKHKAFYGNFKTWFNQLSSDAKRIEEITGEIQTFQEMVRQKAQEANQHANNAQDAVITAKNAGISTEEIDRKREIAKVAKKAEKEAKKQAKRFKKSVVAVKKALKVNNLKKANDEMEKANEAAKNAENAAKNAENAAKEAITTQKKSFLAIFLVLLILLAIVITAWFLAKKLRNRHYYNHEDDHEDDYVDEFFDDNKENKLASKKSKPESSKNQPSTTISNEELYQLNKRLLALENKKNVSPNVDNIGNQAPSQDELSSIVVKILNEKFSKIASQLFQHSEVKNAMKNQIKTYLDGKFEKELNKSIELYAERYWKEFIEKKGGKNPVHSSTTHSKILKVTSQAQGKSRSQLPNVATNNVIDKIKAILLSMKSVNESALNTLDTNVDPCTFITNVVANCLKLNQPETHYQRLTNAIADLTGGKAALIISSVGDDIRPEEHNVVGQQTVAKGKLNVVASLIRPGVKCDNIIERKAEVIQNV</sequence>
<dbReference type="EMBL" id="JAUCGM010000059">
    <property type="protein sequence ID" value="MDM8562105.1"/>
    <property type="molecule type" value="Genomic_DNA"/>
</dbReference>
<keyword evidence="2" id="KW-0472">Membrane</keyword>
<evidence type="ECO:0000313" key="5">
    <source>
        <dbReference type="Proteomes" id="UP001171945"/>
    </source>
</evidence>
<evidence type="ECO:0000256" key="1">
    <source>
        <dbReference type="SAM" id="Coils"/>
    </source>
</evidence>
<evidence type="ECO:0000256" key="3">
    <source>
        <dbReference type="SAM" id="SignalP"/>
    </source>
</evidence>